<dbReference type="Gene3D" id="3.40.50.150">
    <property type="entry name" value="Vaccinia Virus protein VP39"/>
    <property type="match status" value="1"/>
</dbReference>
<feature type="domain" description="Tellurite resistance methyltransferase TehB-like" evidence="1">
    <location>
        <begin position="26"/>
        <end position="138"/>
    </location>
</feature>
<reference evidence="2" key="1">
    <citation type="submission" date="2019-11" db="EMBL/GenBank/DDBJ databases">
        <title>Microbial mats filling the niche in hypersaline microbial mats.</title>
        <authorList>
            <person name="Wong H.L."/>
            <person name="Macleod F.I."/>
            <person name="White R.A. III"/>
            <person name="Burns B.P."/>
        </authorList>
    </citation>
    <scope>NUCLEOTIDE SEQUENCE</scope>
    <source>
        <strain evidence="2">Bin_327</strain>
    </source>
</reference>
<organism evidence="2 3">
    <name type="scientific">candidate division WOR-3 bacterium</name>
    <dbReference type="NCBI Taxonomy" id="2052148"/>
    <lineage>
        <taxon>Bacteria</taxon>
        <taxon>Bacteria division WOR-3</taxon>
    </lineage>
</organism>
<dbReference type="AlphaFoldDB" id="A0A9D5K9Y2"/>
<dbReference type="EMBL" id="WJKJ01000239">
    <property type="protein sequence ID" value="MBD3364982.1"/>
    <property type="molecule type" value="Genomic_DNA"/>
</dbReference>
<gene>
    <name evidence="2" type="ORF">GF359_07180</name>
</gene>
<proteinExistence type="predicted"/>
<name>A0A9D5K9Y2_UNCW3</name>
<evidence type="ECO:0000313" key="3">
    <source>
        <dbReference type="Proteomes" id="UP000630660"/>
    </source>
</evidence>
<protein>
    <recommendedName>
        <fullName evidence="1">Tellurite resistance methyltransferase TehB-like domain-containing protein</fullName>
    </recommendedName>
</protein>
<dbReference type="InterPro" id="IPR015985">
    <property type="entry name" value="TehB-like_dom"/>
</dbReference>
<accession>A0A9D5K9Y2</accession>
<evidence type="ECO:0000313" key="2">
    <source>
        <dbReference type="EMBL" id="MBD3364982.1"/>
    </source>
</evidence>
<dbReference type="Pfam" id="PF03848">
    <property type="entry name" value="TehB"/>
    <property type="match status" value="1"/>
</dbReference>
<comment type="caution">
    <text evidence="2">The sequence shown here is derived from an EMBL/GenBank/DDBJ whole genome shotgun (WGS) entry which is preliminary data.</text>
</comment>
<sequence length="212" mass="24012">MNATRGKDWKGYPDLFLPKYVSMFPKGYVIDLGACTGSKGDNAIFLAEHGFEVEAFDRNTKLINELQEYAKGNNLTVRAIRNELTTLTIIPKRYSLALLTWSLMYIRKGERAGLVKMATKGLIPGGYIYLSAFSTEDPGFLICKDKLDEIEERTYFVPTRKMPVHFFDLDEMKELVDGLEIVAVKEGIEKDPNPKDDHFHGVVELLAKVPDK</sequence>
<evidence type="ECO:0000259" key="1">
    <source>
        <dbReference type="Pfam" id="PF03848"/>
    </source>
</evidence>
<dbReference type="SUPFAM" id="SSF53335">
    <property type="entry name" value="S-adenosyl-L-methionine-dependent methyltransferases"/>
    <property type="match status" value="1"/>
</dbReference>
<dbReference type="InterPro" id="IPR029063">
    <property type="entry name" value="SAM-dependent_MTases_sf"/>
</dbReference>
<dbReference type="Proteomes" id="UP000630660">
    <property type="component" value="Unassembled WGS sequence"/>
</dbReference>